<dbReference type="InterPro" id="IPR013083">
    <property type="entry name" value="Znf_RING/FYVE/PHD"/>
</dbReference>
<dbReference type="PROSITE" id="PS51081">
    <property type="entry name" value="ZF_SIAH"/>
    <property type="match status" value="1"/>
</dbReference>
<keyword evidence="2 4" id="KW-0863">Zinc-finger</keyword>
<protein>
    <recommendedName>
        <fullName evidence="5">SIAH-type domain-containing protein</fullName>
    </recommendedName>
</protein>
<dbReference type="PANTHER" id="PTHR10315">
    <property type="entry name" value="E3 UBIQUITIN PROTEIN LIGASE SIAH"/>
    <property type="match status" value="1"/>
</dbReference>
<evidence type="ECO:0000259" key="5">
    <source>
        <dbReference type="PROSITE" id="PS51081"/>
    </source>
</evidence>
<proteinExistence type="predicted"/>
<dbReference type="GO" id="GO:0008270">
    <property type="term" value="F:zinc ion binding"/>
    <property type="evidence" value="ECO:0007669"/>
    <property type="project" value="UniProtKB-KW"/>
</dbReference>
<dbReference type="OrthoDB" id="4788989at2759"/>
<keyword evidence="7" id="KW-1185">Reference proteome</keyword>
<dbReference type="InterPro" id="IPR052088">
    <property type="entry name" value="E3_ubiquitin-ligase_SINA"/>
</dbReference>
<dbReference type="GO" id="GO:0016567">
    <property type="term" value="P:protein ubiquitination"/>
    <property type="evidence" value="ECO:0007669"/>
    <property type="project" value="UniProtKB-UniPathway"/>
</dbReference>
<dbReference type="Pfam" id="PF21361">
    <property type="entry name" value="Sina_ZnF"/>
    <property type="match status" value="1"/>
</dbReference>
<evidence type="ECO:0000313" key="6">
    <source>
        <dbReference type="EMBL" id="OEL37895.1"/>
    </source>
</evidence>
<evidence type="ECO:0000256" key="2">
    <source>
        <dbReference type="ARBA" id="ARBA00022771"/>
    </source>
</evidence>
<dbReference type="STRING" id="888268.A0A1E5WKC9"/>
<gene>
    <name evidence="6" type="ORF">BAE44_0001086</name>
</gene>
<keyword evidence="1" id="KW-0479">Metal-binding</keyword>
<dbReference type="PANTHER" id="PTHR10315:SF114">
    <property type="entry name" value="RING-TYPE E3 UBIQUITIN TRANSFERASE"/>
    <property type="match status" value="1"/>
</dbReference>
<dbReference type="InterPro" id="IPR013010">
    <property type="entry name" value="Znf_SIAH"/>
</dbReference>
<comment type="caution">
    <text evidence="6">The sequence shown here is derived from an EMBL/GenBank/DDBJ whole genome shotgun (WGS) entry which is preliminary data.</text>
</comment>
<dbReference type="Gene3D" id="3.30.40.10">
    <property type="entry name" value="Zinc/RING finger domain, C3HC4 (zinc finger)"/>
    <property type="match status" value="1"/>
</dbReference>
<dbReference type="GO" id="GO:0061630">
    <property type="term" value="F:ubiquitin protein ligase activity"/>
    <property type="evidence" value="ECO:0007669"/>
    <property type="project" value="TreeGrafter"/>
</dbReference>
<keyword evidence="3" id="KW-0862">Zinc</keyword>
<feature type="domain" description="SIAH-type" evidence="5">
    <location>
        <begin position="21"/>
        <end position="79"/>
    </location>
</feature>
<evidence type="ECO:0000256" key="4">
    <source>
        <dbReference type="PROSITE-ProRule" id="PRU00455"/>
    </source>
</evidence>
<evidence type="ECO:0000256" key="3">
    <source>
        <dbReference type="ARBA" id="ARBA00022833"/>
    </source>
</evidence>
<dbReference type="AlphaFoldDB" id="A0A1E5WKC9"/>
<sequence>MCREPPETATRCHAMERVLNGLYTPCTFQQHGCTDMIPYAEKQAHEASCAHAPCHSPVAGCAGHAGGKSLRDHFMADHKDVMRARVWPRYLTLLRMPRTCEETRVACITCGTAELFLLVVGRGMPSGRTLSLLHLKDQFQVLDRDSVRSSSTRWRWSPGRPACSHCLARPRPWCG</sequence>
<dbReference type="GO" id="GO:0005737">
    <property type="term" value="C:cytoplasm"/>
    <property type="evidence" value="ECO:0007669"/>
    <property type="project" value="TreeGrafter"/>
</dbReference>
<name>A0A1E5WKC9_9POAL</name>
<organism evidence="6 7">
    <name type="scientific">Dichanthelium oligosanthes</name>
    <dbReference type="NCBI Taxonomy" id="888268"/>
    <lineage>
        <taxon>Eukaryota</taxon>
        <taxon>Viridiplantae</taxon>
        <taxon>Streptophyta</taxon>
        <taxon>Embryophyta</taxon>
        <taxon>Tracheophyta</taxon>
        <taxon>Spermatophyta</taxon>
        <taxon>Magnoliopsida</taxon>
        <taxon>Liliopsida</taxon>
        <taxon>Poales</taxon>
        <taxon>Poaceae</taxon>
        <taxon>PACMAD clade</taxon>
        <taxon>Panicoideae</taxon>
        <taxon>Panicodae</taxon>
        <taxon>Paniceae</taxon>
        <taxon>Dichantheliinae</taxon>
        <taxon>Dichanthelium</taxon>
    </lineage>
</organism>
<evidence type="ECO:0000256" key="1">
    <source>
        <dbReference type="ARBA" id="ARBA00022723"/>
    </source>
</evidence>
<accession>A0A1E5WKC9</accession>
<dbReference type="UniPathway" id="UPA00143"/>
<evidence type="ECO:0000313" key="7">
    <source>
        <dbReference type="Proteomes" id="UP000095767"/>
    </source>
</evidence>
<dbReference type="SUPFAM" id="SSF49599">
    <property type="entry name" value="TRAF domain-like"/>
    <property type="match status" value="1"/>
</dbReference>
<dbReference type="EMBL" id="LWDX02003774">
    <property type="protein sequence ID" value="OEL37895.1"/>
    <property type="molecule type" value="Genomic_DNA"/>
</dbReference>
<dbReference type="Proteomes" id="UP000095767">
    <property type="component" value="Unassembled WGS sequence"/>
</dbReference>
<reference evidence="6 7" key="1">
    <citation type="submission" date="2016-09" db="EMBL/GenBank/DDBJ databases">
        <title>The draft genome of Dichanthelium oligosanthes: A C3 panicoid grass species.</title>
        <authorList>
            <person name="Studer A.J."/>
            <person name="Schnable J.C."/>
            <person name="Brutnell T.P."/>
        </authorList>
    </citation>
    <scope>NUCLEOTIDE SEQUENCE [LARGE SCALE GENOMIC DNA]</scope>
    <source>
        <strain evidence="7">cv. Kellogg 1175</strain>
        <tissue evidence="6">Leaf</tissue>
    </source>
</reference>